<comment type="caution">
    <text evidence="8">The sequence shown here is derived from an EMBL/GenBank/DDBJ whole genome shotgun (WGS) entry which is preliminary data.</text>
</comment>
<dbReference type="InterPro" id="IPR036264">
    <property type="entry name" value="Bact_exopeptidase_dim_dom"/>
</dbReference>
<evidence type="ECO:0000256" key="4">
    <source>
        <dbReference type="ARBA" id="ARBA00022833"/>
    </source>
</evidence>
<evidence type="ECO:0000313" key="9">
    <source>
        <dbReference type="Proteomes" id="UP000434554"/>
    </source>
</evidence>
<evidence type="ECO:0000259" key="7">
    <source>
        <dbReference type="Pfam" id="PF07687"/>
    </source>
</evidence>
<dbReference type="Proteomes" id="UP000434554">
    <property type="component" value="Unassembled WGS sequence"/>
</dbReference>
<sequence>MIQEKRILDEFLELIQIPCSTLKEREIADLLTKRLEDLGFTVEEDNAGEKLGGNAGNLVATRKGNVPSAPMIMLTAHMDCVEPCTNIKPQIKDGLITSDGTTILGGDDKAGVVAILEALRVVKEDNIPHGDMQVVFTIAEEGGVNGSKNMDFSLLKAKLGYTFDTSGAPGRIVHKAPGQNKVRATITGKAAHAGNAPEKGINAIVAAGHILTKLPQGRIDEETTCNIGTISGGRATNIVAEEAVIFMETRSRNKEKLAKLTDEVVAIFEQGAKDTNTSIKIEVLPAYDPFDVPVDSETIRAASDAAKELNFAVNVVESGGGSDASFFNANGVPTAVLGVGMTNVHTKEECIKEEDLYNSARLALQIIKEAAKQ</sequence>
<dbReference type="InterPro" id="IPR011650">
    <property type="entry name" value="Peptidase_M20_dimer"/>
</dbReference>
<dbReference type="GO" id="GO:0004177">
    <property type="term" value="F:aminopeptidase activity"/>
    <property type="evidence" value="ECO:0007669"/>
    <property type="project" value="UniProtKB-UniRule"/>
</dbReference>
<dbReference type="GeneID" id="83054728"/>
<dbReference type="RefSeq" id="WP_127007536.1">
    <property type="nucleotide sequence ID" value="NZ_RQUZ01000003.1"/>
</dbReference>
<dbReference type="SUPFAM" id="SSF55031">
    <property type="entry name" value="Bacterial exopeptidase dimerisation domain"/>
    <property type="match status" value="1"/>
</dbReference>
<dbReference type="Pfam" id="PF07687">
    <property type="entry name" value="M20_dimer"/>
    <property type="match status" value="1"/>
</dbReference>
<gene>
    <name evidence="8" type="ORF">F8R14_06055</name>
</gene>
<comment type="cofactor">
    <cofactor evidence="1">
        <name>Zn(2+)</name>
        <dbReference type="ChEBI" id="CHEBI:29105"/>
    </cofactor>
</comment>
<evidence type="ECO:0000256" key="3">
    <source>
        <dbReference type="ARBA" id="ARBA00022801"/>
    </source>
</evidence>
<evidence type="ECO:0000256" key="1">
    <source>
        <dbReference type="ARBA" id="ARBA00001947"/>
    </source>
</evidence>
<evidence type="ECO:0000313" key="8">
    <source>
        <dbReference type="EMBL" id="KAB1478053.1"/>
    </source>
</evidence>
<dbReference type="Pfam" id="PF01546">
    <property type="entry name" value="Peptidase_M20"/>
    <property type="match status" value="1"/>
</dbReference>
<dbReference type="InterPro" id="IPR008007">
    <property type="entry name" value="Peptidase_M42"/>
</dbReference>
<reference evidence="8 9" key="1">
    <citation type="submission" date="2019-09" db="EMBL/GenBank/DDBJ databases">
        <title>Draft genome sequence of 3 type strains from the CCUG.</title>
        <authorList>
            <person name="Pineiro-Iglesias B."/>
            <person name="Tunovic T."/>
            <person name="Unosson C."/>
            <person name="Inganas E."/>
            <person name="Ohlen M."/>
            <person name="Cardew S."/>
            <person name="Jensie-Markopoulos S."/>
            <person name="Salva-Serra F."/>
            <person name="Jaen-Luchoro D."/>
            <person name="Karlsson R."/>
            <person name="Svensson-Stadler L."/>
            <person name="Chun J."/>
            <person name="Moore E."/>
        </authorList>
    </citation>
    <scope>NUCLEOTIDE SEQUENCE [LARGE SCALE GENOMIC DNA]</scope>
    <source>
        <strain evidence="8 9">CCUG 65427</strain>
    </source>
</reference>
<dbReference type="SUPFAM" id="SSF53187">
    <property type="entry name" value="Zn-dependent exopeptidases"/>
    <property type="match status" value="1"/>
</dbReference>
<dbReference type="EMBL" id="WBKH01000006">
    <property type="protein sequence ID" value="KAB1478053.1"/>
    <property type="molecule type" value="Genomic_DNA"/>
</dbReference>
<dbReference type="PIRSF" id="PIRSF001123">
    <property type="entry name" value="PepA_GA"/>
    <property type="match status" value="1"/>
</dbReference>
<name>A0A833FII5_9FIRM</name>
<protein>
    <submittedName>
        <fullName evidence="8">M20/M25/M40 family metallo-hydrolase</fullName>
    </submittedName>
</protein>
<evidence type="ECO:0000256" key="6">
    <source>
        <dbReference type="PIRSR" id="PIRSR001123-2"/>
    </source>
</evidence>
<feature type="binding site" evidence="6">
    <location>
        <position position="345"/>
    </location>
    <ligand>
        <name>Zn(2+)</name>
        <dbReference type="ChEBI" id="CHEBI:29105"/>
        <label>2</label>
    </ligand>
</feature>
<dbReference type="Gene3D" id="3.40.630.10">
    <property type="entry name" value="Zn peptidases"/>
    <property type="match status" value="1"/>
</dbReference>
<feature type="domain" description="Peptidase M20 dimerisation" evidence="7">
    <location>
        <begin position="180"/>
        <end position="274"/>
    </location>
</feature>
<comment type="similarity">
    <text evidence="5">Belongs to the peptidase M42 family.</text>
</comment>
<keyword evidence="3 8" id="KW-0378">Hydrolase</keyword>
<keyword evidence="2 6" id="KW-0479">Metal-binding</keyword>
<proteinExistence type="inferred from homology"/>
<dbReference type="NCBIfam" id="TIGR01883">
    <property type="entry name" value="PepT-like"/>
    <property type="match status" value="1"/>
</dbReference>
<accession>A0A833FII5</accession>
<evidence type="ECO:0000256" key="5">
    <source>
        <dbReference type="PIRNR" id="PIRNR001123"/>
    </source>
</evidence>
<keyword evidence="4" id="KW-0862">Zinc</keyword>
<dbReference type="AlphaFoldDB" id="A0A833FII5"/>
<dbReference type="PANTHER" id="PTHR42994">
    <property type="entry name" value="PEPTIDASE T"/>
    <property type="match status" value="1"/>
</dbReference>
<comment type="cofactor">
    <cofactor evidence="6">
        <name>a divalent metal cation</name>
        <dbReference type="ChEBI" id="CHEBI:60240"/>
    </cofactor>
    <text evidence="6">Binds 2 divalent metal cations per subunit.</text>
</comment>
<dbReference type="GO" id="GO:0046872">
    <property type="term" value="F:metal ion binding"/>
    <property type="evidence" value="ECO:0007669"/>
    <property type="project" value="UniProtKB-UniRule"/>
</dbReference>
<organism evidence="8 9">
    <name type="scientific">Veillonella seminalis</name>
    <dbReference type="NCBI Taxonomy" id="1502943"/>
    <lineage>
        <taxon>Bacteria</taxon>
        <taxon>Bacillati</taxon>
        <taxon>Bacillota</taxon>
        <taxon>Negativicutes</taxon>
        <taxon>Veillonellales</taxon>
        <taxon>Veillonellaceae</taxon>
        <taxon>Veillonella</taxon>
    </lineage>
</organism>
<dbReference type="InterPro" id="IPR010162">
    <property type="entry name" value="PepT-like"/>
</dbReference>
<dbReference type="Gene3D" id="3.30.70.360">
    <property type="match status" value="1"/>
</dbReference>
<dbReference type="PANTHER" id="PTHR42994:SF2">
    <property type="entry name" value="PEPTIDASE"/>
    <property type="match status" value="1"/>
</dbReference>
<evidence type="ECO:0000256" key="2">
    <source>
        <dbReference type="ARBA" id="ARBA00022723"/>
    </source>
</evidence>
<dbReference type="InterPro" id="IPR002933">
    <property type="entry name" value="Peptidase_M20"/>
</dbReference>